<gene>
    <name evidence="2" type="ORF">BPAG_LOCUS5510</name>
</gene>
<sequence>MATVTVHRILLNNRCFKRVTLNELCFINEQCPNNAICNYAARCVCPVGMMAINGHCQPSQIIYCKDVEVLVGYY</sequence>
<dbReference type="EMBL" id="UZAD01003942">
    <property type="protein sequence ID" value="VDN86696.1"/>
    <property type="molecule type" value="Genomic_DNA"/>
</dbReference>
<dbReference type="Pfam" id="PF01683">
    <property type="entry name" value="EB"/>
    <property type="match status" value="1"/>
</dbReference>
<accession>A0A0N4TBF9</accession>
<feature type="domain" description="EB" evidence="1">
    <location>
        <begin position="9"/>
        <end position="56"/>
    </location>
</feature>
<proteinExistence type="predicted"/>
<dbReference type="STRING" id="6280.A0A0N4TBF9"/>
<protein>
    <submittedName>
        <fullName evidence="4">EB domain-containing protein</fullName>
    </submittedName>
</protein>
<evidence type="ECO:0000259" key="1">
    <source>
        <dbReference type="Pfam" id="PF01683"/>
    </source>
</evidence>
<dbReference type="WBParaSite" id="BPAG_0000554601-mRNA-1">
    <property type="protein sequence ID" value="BPAG_0000554601-mRNA-1"/>
    <property type="gene ID" value="BPAG_0000554601"/>
</dbReference>
<organism evidence="4">
    <name type="scientific">Brugia pahangi</name>
    <name type="common">Filarial nematode worm</name>
    <dbReference type="NCBI Taxonomy" id="6280"/>
    <lineage>
        <taxon>Eukaryota</taxon>
        <taxon>Metazoa</taxon>
        <taxon>Ecdysozoa</taxon>
        <taxon>Nematoda</taxon>
        <taxon>Chromadorea</taxon>
        <taxon>Rhabditida</taxon>
        <taxon>Spirurina</taxon>
        <taxon>Spiruromorpha</taxon>
        <taxon>Filarioidea</taxon>
        <taxon>Onchocercidae</taxon>
        <taxon>Brugia</taxon>
    </lineage>
</organism>
<evidence type="ECO:0000313" key="2">
    <source>
        <dbReference type="EMBL" id="VDN86696.1"/>
    </source>
</evidence>
<name>A0A0N4TBF9_BRUPA</name>
<evidence type="ECO:0000313" key="4">
    <source>
        <dbReference type="WBParaSite" id="BPAG_0000554601-mRNA-1"/>
    </source>
</evidence>
<evidence type="ECO:0000313" key="3">
    <source>
        <dbReference type="Proteomes" id="UP000278627"/>
    </source>
</evidence>
<dbReference type="InterPro" id="IPR006149">
    <property type="entry name" value="EB_dom"/>
</dbReference>
<dbReference type="Proteomes" id="UP000278627">
    <property type="component" value="Unassembled WGS sequence"/>
</dbReference>
<dbReference type="AlphaFoldDB" id="A0A0N4TBF9"/>
<keyword evidence="3" id="KW-1185">Reference proteome</keyword>
<reference evidence="4" key="1">
    <citation type="submission" date="2017-02" db="UniProtKB">
        <authorList>
            <consortium name="WormBaseParasite"/>
        </authorList>
    </citation>
    <scope>IDENTIFICATION</scope>
</reference>
<reference evidence="2 3" key="2">
    <citation type="submission" date="2018-11" db="EMBL/GenBank/DDBJ databases">
        <authorList>
            <consortium name="Pathogen Informatics"/>
        </authorList>
    </citation>
    <scope>NUCLEOTIDE SEQUENCE [LARGE SCALE GENOMIC DNA]</scope>
</reference>